<organism evidence="3 4">
    <name type="scientific">Haloarcula rubra</name>
    <dbReference type="NCBI Taxonomy" id="2487747"/>
    <lineage>
        <taxon>Archaea</taxon>
        <taxon>Methanobacteriati</taxon>
        <taxon>Methanobacteriota</taxon>
        <taxon>Stenosarchaea group</taxon>
        <taxon>Halobacteria</taxon>
        <taxon>Halobacteriales</taxon>
        <taxon>Haloarculaceae</taxon>
        <taxon>Haloarcula</taxon>
    </lineage>
</organism>
<feature type="transmembrane region" description="Helical" evidence="1">
    <location>
        <begin position="194"/>
        <end position="211"/>
    </location>
</feature>
<keyword evidence="3" id="KW-0645">Protease</keyword>
<dbReference type="Pfam" id="PF02517">
    <property type="entry name" value="Rce1-like"/>
    <property type="match status" value="1"/>
</dbReference>
<dbReference type="GO" id="GO:0008237">
    <property type="term" value="F:metallopeptidase activity"/>
    <property type="evidence" value="ECO:0007669"/>
    <property type="project" value="UniProtKB-KW"/>
</dbReference>
<accession>A0AAW4PUL3</accession>
<name>A0AAW4PUL3_9EURY</name>
<feature type="domain" description="CAAX prenyl protease 2/Lysostaphin resistance protein A-like" evidence="2">
    <location>
        <begin position="136"/>
        <end position="230"/>
    </location>
</feature>
<dbReference type="Proteomes" id="UP001430377">
    <property type="component" value="Unassembled WGS sequence"/>
</dbReference>
<dbReference type="GO" id="GO:0004175">
    <property type="term" value="F:endopeptidase activity"/>
    <property type="evidence" value="ECO:0007669"/>
    <property type="project" value="UniProtKB-ARBA"/>
</dbReference>
<keyword evidence="3" id="KW-0378">Hydrolase</keyword>
<feature type="transmembrane region" description="Helical" evidence="1">
    <location>
        <begin position="12"/>
        <end position="38"/>
    </location>
</feature>
<keyword evidence="1" id="KW-0472">Membrane</keyword>
<protein>
    <submittedName>
        <fullName evidence="3">CPBP family intramembrane metalloprotease</fullName>
    </submittedName>
</protein>
<evidence type="ECO:0000256" key="1">
    <source>
        <dbReference type="SAM" id="Phobius"/>
    </source>
</evidence>
<comment type="caution">
    <text evidence="3">The sequence shown here is derived from an EMBL/GenBank/DDBJ whole genome shotgun (WGS) entry which is preliminary data.</text>
</comment>
<dbReference type="InterPro" id="IPR003675">
    <property type="entry name" value="Rce1/LyrA-like_dom"/>
</dbReference>
<proteinExistence type="predicted"/>
<feature type="transmembrane region" description="Helical" evidence="1">
    <location>
        <begin position="218"/>
        <end position="237"/>
    </location>
</feature>
<feature type="transmembrane region" description="Helical" evidence="1">
    <location>
        <begin position="93"/>
        <end position="116"/>
    </location>
</feature>
<feature type="transmembrane region" description="Helical" evidence="1">
    <location>
        <begin position="136"/>
        <end position="155"/>
    </location>
</feature>
<dbReference type="PANTHER" id="PTHR43592">
    <property type="entry name" value="CAAX AMINO TERMINAL PROTEASE"/>
    <property type="match status" value="1"/>
</dbReference>
<gene>
    <name evidence="3" type="ORF">EGH21_17665</name>
</gene>
<evidence type="ECO:0000259" key="2">
    <source>
        <dbReference type="Pfam" id="PF02517"/>
    </source>
</evidence>
<feature type="transmembrane region" description="Helical" evidence="1">
    <location>
        <begin position="167"/>
        <end position="188"/>
    </location>
</feature>
<sequence length="240" mass="25322">MDTELRQRGRSLLTAIALAVSGFTVGAIVVFLTAQVLIVAGVDVMNSPAVLLVISTVMLQGVTFGLLAIGYLKLSGLGFGFLALRRPTVRDAGWTVGGLVGFFILYGALNLVISTLGVPVAENQVAQIGAQNPEVLLLLVPFSLLFVGPGEELLFRGLVQGTLRRAFRPWSAIVIASAIFAVSHAAALSGDGQLTYMAVVFVLALVLGAVYEYAENLVIPAVIHGVYNAVLFTALYFQVT</sequence>
<dbReference type="EMBL" id="RKLR01000008">
    <property type="protein sequence ID" value="MBX0324857.1"/>
    <property type="molecule type" value="Genomic_DNA"/>
</dbReference>
<dbReference type="GO" id="GO:0080120">
    <property type="term" value="P:CAAX-box protein maturation"/>
    <property type="evidence" value="ECO:0007669"/>
    <property type="project" value="UniProtKB-ARBA"/>
</dbReference>
<keyword evidence="3" id="KW-0482">Metalloprotease</keyword>
<keyword evidence="1" id="KW-0812">Transmembrane</keyword>
<evidence type="ECO:0000313" key="3">
    <source>
        <dbReference type="EMBL" id="MBX0324857.1"/>
    </source>
</evidence>
<dbReference type="PANTHER" id="PTHR43592:SF15">
    <property type="entry name" value="CAAX AMINO TERMINAL PROTEASE FAMILY PROTEIN"/>
    <property type="match status" value="1"/>
</dbReference>
<dbReference type="AlphaFoldDB" id="A0AAW4PUL3"/>
<reference evidence="3 4" key="1">
    <citation type="submission" date="2021-06" db="EMBL/GenBank/DDBJ databases">
        <title>Halomicroarcula sp. a new haloarchaeum isolated from saline soil.</title>
        <authorList>
            <person name="Duran-Viseras A."/>
            <person name="Sanchez-Porro C."/>
            <person name="Ventosa A."/>
        </authorList>
    </citation>
    <scope>NUCLEOTIDE SEQUENCE [LARGE SCALE GENOMIC DNA]</scope>
    <source>
        <strain evidence="3 4">F13</strain>
    </source>
</reference>
<keyword evidence="1" id="KW-1133">Transmembrane helix</keyword>
<keyword evidence="4" id="KW-1185">Reference proteome</keyword>
<evidence type="ECO:0000313" key="4">
    <source>
        <dbReference type="Proteomes" id="UP001430377"/>
    </source>
</evidence>
<feature type="transmembrane region" description="Helical" evidence="1">
    <location>
        <begin position="50"/>
        <end position="72"/>
    </location>
</feature>